<evidence type="ECO:0000313" key="3">
    <source>
        <dbReference type="Proteomes" id="UP001279734"/>
    </source>
</evidence>
<keyword evidence="1" id="KW-0472">Membrane</keyword>
<proteinExistence type="predicted"/>
<keyword evidence="1" id="KW-0812">Transmembrane</keyword>
<comment type="caution">
    <text evidence="2">The sequence shown here is derived from an EMBL/GenBank/DDBJ whole genome shotgun (WGS) entry which is preliminary data.</text>
</comment>
<name>A0AAD3S5F4_NEPGR</name>
<gene>
    <name evidence="2" type="ORF">Nepgr_006546</name>
</gene>
<reference evidence="2" key="1">
    <citation type="submission" date="2023-05" db="EMBL/GenBank/DDBJ databases">
        <title>Nepenthes gracilis genome sequencing.</title>
        <authorList>
            <person name="Fukushima K."/>
        </authorList>
    </citation>
    <scope>NUCLEOTIDE SEQUENCE</scope>
    <source>
        <strain evidence="2">SING2019-196</strain>
    </source>
</reference>
<dbReference type="EMBL" id="BSYO01000005">
    <property type="protein sequence ID" value="GMH04706.1"/>
    <property type="molecule type" value="Genomic_DNA"/>
</dbReference>
<feature type="transmembrane region" description="Helical" evidence="1">
    <location>
        <begin position="68"/>
        <end position="89"/>
    </location>
</feature>
<dbReference type="AlphaFoldDB" id="A0AAD3S5F4"/>
<accession>A0AAD3S5F4</accession>
<evidence type="ECO:0000313" key="2">
    <source>
        <dbReference type="EMBL" id="GMH04706.1"/>
    </source>
</evidence>
<dbReference type="Proteomes" id="UP001279734">
    <property type="component" value="Unassembled WGS sequence"/>
</dbReference>
<keyword evidence="3" id="KW-1185">Reference proteome</keyword>
<evidence type="ECO:0000256" key="1">
    <source>
        <dbReference type="SAM" id="Phobius"/>
    </source>
</evidence>
<organism evidence="2 3">
    <name type="scientific">Nepenthes gracilis</name>
    <name type="common">Slender pitcher plant</name>
    <dbReference type="NCBI Taxonomy" id="150966"/>
    <lineage>
        <taxon>Eukaryota</taxon>
        <taxon>Viridiplantae</taxon>
        <taxon>Streptophyta</taxon>
        <taxon>Embryophyta</taxon>
        <taxon>Tracheophyta</taxon>
        <taxon>Spermatophyta</taxon>
        <taxon>Magnoliopsida</taxon>
        <taxon>eudicotyledons</taxon>
        <taxon>Gunneridae</taxon>
        <taxon>Pentapetalae</taxon>
        <taxon>Caryophyllales</taxon>
        <taxon>Nepenthaceae</taxon>
        <taxon>Nepenthes</taxon>
    </lineage>
</organism>
<protein>
    <submittedName>
        <fullName evidence="2">Uncharacterized protein</fullName>
    </submittedName>
</protein>
<keyword evidence="1" id="KW-1133">Transmembrane helix</keyword>
<sequence length="298" mass="31660">MIGLVPDSGLPKLDDTNALRGSEESVSVNNFDGIAAMALSSSHCELNPQSSIEDCCARKSSGSSCMKMLLVMMSTFVVLVVALGAVGVLETWMVACCWTAVEEASGTATCLQLALLLMLQPRCCMCPALFCLVVKTGVQCLIVVARLAGSKLSCDAAVIAESSSGWLDDAVFRWCWTPEIAQAAGNPGVSCVGASAVRCEPLSEEEVHPLVGAAERLVADEQQAGTSAVRLYNYISKGKAAADLVLRGSTRKIRCSNLQASQDFAKQYSCYHQSRASSFRRQKSTINALGQDDNGQNK</sequence>